<proteinExistence type="predicted"/>
<protein>
    <recommendedName>
        <fullName evidence="4">BZIP domain-containing protein</fullName>
    </recommendedName>
</protein>
<organism evidence="2 3">
    <name type="scientific">Remersonia thermophila</name>
    <dbReference type="NCBI Taxonomy" id="72144"/>
    <lineage>
        <taxon>Eukaryota</taxon>
        <taxon>Fungi</taxon>
        <taxon>Dikarya</taxon>
        <taxon>Ascomycota</taxon>
        <taxon>Pezizomycotina</taxon>
        <taxon>Sordariomycetes</taxon>
        <taxon>Sordariomycetidae</taxon>
        <taxon>Sordariales</taxon>
        <taxon>Sordariales incertae sedis</taxon>
        <taxon>Remersonia</taxon>
    </lineage>
</organism>
<feature type="region of interest" description="Disordered" evidence="1">
    <location>
        <begin position="217"/>
        <end position="260"/>
    </location>
</feature>
<dbReference type="GeneID" id="98128883"/>
<evidence type="ECO:0000313" key="2">
    <source>
        <dbReference type="EMBL" id="KAL2264909.1"/>
    </source>
</evidence>
<feature type="compositionally biased region" description="Low complexity" evidence="1">
    <location>
        <begin position="1"/>
        <end position="20"/>
    </location>
</feature>
<dbReference type="EMBL" id="JAZGUE010000007">
    <property type="protein sequence ID" value="KAL2264909.1"/>
    <property type="molecule type" value="Genomic_DNA"/>
</dbReference>
<gene>
    <name evidence="2" type="ORF">VTJ83DRAFT_7419</name>
</gene>
<dbReference type="RefSeq" id="XP_070863636.1">
    <property type="nucleotide sequence ID" value="XM_071014239.1"/>
</dbReference>
<feature type="compositionally biased region" description="Basic and acidic residues" evidence="1">
    <location>
        <begin position="36"/>
        <end position="47"/>
    </location>
</feature>
<evidence type="ECO:0000313" key="3">
    <source>
        <dbReference type="Proteomes" id="UP001600064"/>
    </source>
</evidence>
<feature type="compositionally biased region" description="Low complexity" evidence="1">
    <location>
        <begin position="248"/>
        <end position="260"/>
    </location>
</feature>
<dbReference type="PANTHER" id="PTHR37012">
    <property type="entry name" value="B-ZIP TRANSCRIPTION FACTOR (EUROFUNG)-RELATED"/>
    <property type="match status" value="1"/>
</dbReference>
<feature type="compositionally biased region" description="Polar residues" evidence="1">
    <location>
        <begin position="217"/>
        <end position="234"/>
    </location>
</feature>
<evidence type="ECO:0000256" key="1">
    <source>
        <dbReference type="SAM" id="MobiDB-lite"/>
    </source>
</evidence>
<keyword evidence="3" id="KW-1185">Reference proteome</keyword>
<reference evidence="2 3" key="1">
    <citation type="journal article" date="2024" name="Commun. Biol.">
        <title>Comparative genomic analysis of thermophilic fungi reveals convergent evolutionary adaptations and gene losses.</title>
        <authorList>
            <person name="Steindorff A.S."/>
            <person name="Aguilar-Pontes M.V."/>
            <person name="Robinson A.J."/>
            <person name="Andreopoulos B."/>
            <person name="LaButti K."/>
            <person name="Kuo A."/>
            <person name="Mondo S."/>
            <person name="Riley R."/>
            <person name="Otillar R."/>
            <person name="Haridas S."/>
            <person name="Lipzen A."/>
            <person name="Grimwood J."/>
            <person name="Schmutz J."/>
            <person name="Clum A."/>
            <person name="Reid I.D."/>
            <person name="Moisan M.C."/>
            <person name="Butler G."/>
            <person name="Nguyen T.T.M."/>
            <person name="Dewar K."/>
            <person name="Conant G."/>
            <person name="Drula E."/>
            <person name="Henrissat B."/>
            <person name="Hansel C."/>
            <person name="Singer S."/>
            <person name="Hutchinson M.I."/>
            <person name="de Vries R.P."/>
            <person name="Natvig D.O."/>
            <person name="Powell A.J."/>
            <person name="Tsang A."/>
            <person name="Grigoriev I.V."/>
        </authorList>
    </citation>
    <scope>NUCLEOTIDE SEQUENCE [LARGE SCALE GENOMIC DNA]</scope>
    <source>
        <strain evidence="2 3">ATCC 22073</strain>
    </source>
</reference>
<name>A0ABR4D3F3_9PEZI</name>
<dbReference type="Proteomes" id="UP001600064">
    <property type="component" value="Unassembled WGS sequence"/>
</dbReference>
<feature type="compositionally biased region" description="Pro residues" evidence="1">
    <location>
        <begin position="235"/>
        <end position="247"/>
    </location>
</feature>
<sequence>MSSTTATTTTTTTTATQAKAPKGKGKGARRVSNLSEEQRNKKRENDRIAQQNIRRRNKELIERLQREVELLRKLKHVDVTETLLKQNKMLQDEVRALRRAFYSQTGRVYPVPGTDVDGVSPTEFSGDYVVQQSFSSPYIATSNLYSQWPSSVVPVTSTAAVHSVASSPGESVQGDDFTPGYAHSNLPPMDEAAMAGATTSGQALGSVKAEYRGLEVSSSGASSANNYPGGNTQQPSPPYLHEPPWPSYPSSAYYPQPTAI</sequence>
<accession>A0ABR4D3F3</accession>
<feature type="region of interest" description="Disordered" evidence="1">
    <location>
        <begin position="166"/>
        <end position="188"/>
    </location>
</feature>
<comment type="caution">
    <text evidence="2">The sequence shown here is derived from an EMBL/GenBank/DDBJ whole genome shotgun (WGS) entry which is preliminary data.</text>
</comment>
<feature type="region of interest" description="Disordered" evidence="1">
    <location>
        <begin position="1"/>
        <end position="51"/>
    </location>
</feature>
<evidence type="ECO:0008006" key="4">
    <source>
        <dbReference type="Google" id="ProtNLM"/>
    </source>
</evidence>
<dbReference type="CDD" id="cd14688">
    <property type="entry name" value="bZIP_YAP"/>
    <property type="match status" value="1"/>
</dbReference>